<keyword evidence="3" id="KW-1185">Reference proteome</keyword>
<dbReference type="RefSeq" id="WP_184678577.1">
    <property type="nucleotide sequence ID" value="NZ_JACHGY010000001.1"/>
</dbReference>
<feature type="chain" id="PRO_5030736319" description="Outer membrane lipoprotein-sorting protein" evidence="1">
    <location>
        <begin position="33"/>
        <end position="286"/>
    </location>
</feature>
<dbReference type="AlphaFoldDB" id="A0A7X0H896"/>
<reference evidence="2 3" key="1">
    <citation type="submission" date="2020-08" db="EMBL/GenBank/DDBJ databases">
        <title>Genomic Encyclopedia of Type Strains, Phase IV (KMG-IV): sequencing the most valuable type-strain genomes for metagenomic binning, comparative biology and taxonomic classification.</title>
        <authorList>
            <person name="Goeker M."/>
        </authorList>
    </citation>
    <scope>NUCLEOTIDE SEQUENCE [LARGE SCALE GENOMIC DNA]</scope>
    <source>
        <strain evidence="2 3">DSM 103725</strain>
    </source>
</reference>
<sequence length="286" mass="31549">MKTPFDPTRKSGAWHSLSCAIGFSLIAVGCTAAPAEPAPNTPVQPVAPDTIEPVVVQPVEPTAEGWLTLLESSASETLTLTARVRMTTIASLLEEETQRFGPLKYAAADDQNPSMRFAVQFTRMKIEDLIEDIDQSYIYDGRWLLDMDAIDKTATQRELVPEGEQANLELGDGPFLLPLNLRKDRVLQKFDVELIDAAEGDPKSDAGTFHLRLTPKPAAGTDAQRIDLWFDRETLLPLRAATLEADDDQTIVDLFQLEANAEISDDTFETSLPTEPGWELQVVPLD</sequence>
<evidence type="ECO:0008006" key="4">
    <source>
        <dbReference type="Google" id="ProtNLM"/>
    </source>
</evidence>
<dbReference type="CDD" id="cd16325">
    <property type="entry name" value="LolA"/>
    <property type="match status" value="1"/>
</dbReference>
<feature type="signal peptide" evidence="1">
    <location>
        <begin position="1"/>
        <end position="32"/>
    </location>
</feature>
<evidence type="ECO:0000256" key="1">
    <source>
        <dbReference type="SAM" id="SignalP"/>
    </source>
</evidence>
<dbReference type="Gene3D" id="2.50.20.10">
    <property type="entry name" value="Lipoprotein localisation LolA/LolB/LppX"/>
    <property type="match status" value="1"/>
</dbReference>
<dbReference type="Pfam" id="PF03548">
    <property type="entry name" value="LolA"/>
    <property type="match status" value="1"/>
</dbReference>
<comment type="caution">
    <text evidence="2">The sequence shown here is derived from an EMBL/GenBank/DDBJ whole genome shotgun (WGS) entry which is preliminary data.</text>
</comment>
<dbReference type="PROSITE" id="PS51257">
    <property type="entry name" value="PROKAR_LIPOPROTEIN"/>
    <property type="match status" value="1"/>
</dbReference>
<keyword evidence="1" id="KW-0732">Signal</keyword>
<organism evidence="2 3">
    <name type="scientific">Algisphaera agarilytica</name>
    <dbReference type="NCBI Taxonomy" id="1385975"/>
    <lineage>
        <taxon>Bacteria</taxon>
        <taxon>Pseudomonadati</taxon>
        <taxon>Planctomycetota</taxon>
        <taxon>Phycisphaerae</taxon>
        <taxon>Phycisphaerales</taxon>
        <taxon>Phycisphaeraceae</taxon>
        <taxon>Algisphaera</taxon>
    </lineage>
</organism>
<accession>A0A7X0H896</accession>
<evidence type="ECO:0000313" key="3">
    <source>
        <dbReference type="Proteomes" id="UP000541810"/>
    </source>
</evidence>
<proteinExistence type="predicted"/>
<evidence type="ECO:0000313" key="2">
    <source>
        <dbReference type="EMBL" id="MBB6431081.1"/>
    </source>
</evidence>
<gene>
    <name evidence="2" type="ORF">HNQ40_002887</name>
</gene>
<protein>
    <recommendedName>
        <fullName evidence="4">Outer membrane lipoprotein-sorting protein</fullName>
    </recommendedName>
</protein>
<name>A0A7X0H896_9BACT</name>
<dbReference type="Proteomes" id="UP000541810">
    <property type="component" value="Unassembled WGS sequence"/>
</dbReference>
<dbReference type="InterPro" id="IPR004564">
    <property type="entry name" value="OM_lipoprot_carrier_LolA-like"/>
</dbReference>
<dbReference type="EMBL" id="JACHGY010000001">
    <property type="protein sequence ID" value="MBB6431081.1"/>
    <property type="molecule type" value="Genomic_DNA"/>
</dbReference>